<evidence type="ECO:0000256" key="4">
    <source>
        <dbReference type="ARBA" id="ARBA00023128"/>
    </source>
</evidence>
<feature type="region of interest" description="Disordered" evidence="7">
    <location>
        <begin position="32"/>
        <end position="83"/>
    </location>
</feature>
<evidence type="ECO:0000256" key="7">
    <source>
        <dbReference type="SAM" id="MobiDB-lite"/>
    </source>
</evidence>
<evidence type="ECO:0000313" key="8">
    <source>
        <dbReference type="EMBL" id="KIM32217.1"/>
    </source>
</evidence>
<dbReference type="InterPro" id="IPR007740">
    <property type="entry name" value="Ribosomal_mL49"/>
</dbReference>
<evidence type="ECO:0000256" key="5">
    <source>
        <dbReference type="ARBA" id="ARBA00023274"/>
    </source>
</evidence>
<keyword evidence="5" id="KW-0687">Ribonucleoprotein</keyword>
<dbReference type="AlphaFoldDB" id="A0A0C2XTJ0"/>
<feature type="compositionally biased region" description="Low complexity" evidence="7">
    <location>
        <begin position="40"/>
        <end position="56"/>
    </location>
</feature>
<dbReference type="GO" id="GO:0006412">
    <property type="term" value="P:translation"/>
    <property type="evidence" value="ECO:0007669"/>
    <property type="project" value="InterPro"/>
</dbReference>
<keyword evidence="9" id="KW-1185">Reference proteome</keyword>
<dbReference type="HOGENOM" id="CLU_1455235_0_0_1"/>
<dbReference type="STRING" id="933852.A0A0C2XTJ0"/>
<dbReference type="OrthoDB" id="19439at2759"/>
<name>A0A0C2XTJ0_SERVB</name>
<accession>A0A0C2XTJ0</accession>
<evidence type="ECO:0000256" key="2">
    <source>
        <dbReference type="ARBA" id="ARBA00005677"/>
    </source>
</evidence>
<organism evidence="8 9">
    <name type="scientific">Serendipita vermifera MAFF 305830</name>
    <dbReference type="NCBI Taxonomy" id="933852"/>
    <lineage>
        <taxon>Eukaryota</taxon>
        <taxon>Fungi</taxon>
        <taxon>Dikarya</taxon>
        <taxon>Basidiomycota</taxon>
        <taxon>Agaricomycotina</taxon>
        <taxon>Agaricomycetes</taxon>
        <taxon>Sebacinales</taxon>
        <taxon>Serendipitaceae</taxon>
        <taxon>Serendipita</taxon>
    </lineage>
</organism>
<keyword evidence="3" id="KW-0689">Ribosomal protein</keyword>
<evidence type="ECO:0000256" key="6">
    <source>
        <dbReference type="ARBA" id="ARBA00035191"/>
    </source>
</evidence>
<dbReference type="PANTHER" id="PTHR13477">
    <property type="entry name" value="MITOCHONDRIAL 39S RIBOSOMAL PROTEIN L49"/>
    <property type="match status" value="1"/>
</dbReference>
<evidence type="ECO:0000256" key="1">
    <source>
        <dbReference type="ARBA" id="ARBA00004173"/>
    </source>
</evidence>
<reference evidence="8 9" key="1">
    <citation type="submission" date="2014-04" db="EMBL/GenBank/DDBJ databases">
        <authorList>
            <consortium name="DOE Joint Genome Institute"/>
            <person name="Kuo A."/>
            <person name="Zuccaro A."/>
            <person name="Kohler A."/>
            <person name="Nagy L.G."/>
            <person name="Floudas D."/>
            <person name="Copeland A."/>
            <person name="Barry K.W."/>
            <person name="Cichocki N."/>
            <person name="Veneault-Fourrey C."/>
            <person name="LaButti K."/>
            <person name="Lindquist E.A."/>
            <person name="Lipzen A."/>
            <person name="Lundell T."/>
            <person name="Morin E."/>
            <person name="Murat C."/>
            <person name="Sun H."/>
            <person name="Tunlid A."/>
            <person name="Henrissat B."/>
            <person name="Grigoriev I.V."/>
            <person name="Hibbett D.S."/>
            <person name="Martin F."/>
            <person name="Nordberg H.P."/>
            <person name="Cantor M.N."/>
            <person name="Hua S.X."/>
        </authorList>
    </citation>
    <scope>NUCLEOTIDE SEQUENCE [LARGE SCALE GENOMIC DNA]</scope>
    <source>
        <strain evidence="8 9">MAFF 305830</strain>
    </source>
</reference>
<reference evidence="9" key="2">
    <citation type="submission" date="2015-01" db="EMBL/GenBank/DDBJ databases">
        <title>Evolutionary Origins and Diversification of the Mycorrhizal Mutualists.</title>
        <authorList>
            <consortium name="DOE Joint Genome Institute"/>
            <consortium name="Mycorrhizal Genomics Consortium"/>
            <person name="Kohler A."/>
            <person name="Kuo A."/>
            <person name="Nagy L.G."/>
            <person name="Floudas D."/>
            <person name="Copeland A."/>
            <person name="Barry K.W."/>
            <person name="Cichocki N."/>
            <person name="Veneault-Fourrey C."/>
            <person name="LaButti K."/>
            <person name="Lindquist E.A."/>
            <person name="Lipzen A."/>
            <person name="Lundell T."/>
            <person name="Morin E."/>
            <person name="Murat C."/>
            <person name="Riley R."/>
            <person name="Ohm R."/>
            <person name="Sun H."/>
            <person name="Tunlid A."/>
            <person name="Henrissat B."/>
            <person name="Grigoriev I.V."/>
            <person name="Hibbett D.S."/>
            <person name="Martin F."/>
        </authorList>
    </citation>
    <scope>NUCLEOTIDE SEQUENCE [LARGE SCALE GENOMIC DNA]</scope>
    <source>
        <strain evidence="9">MAFF 305830</strain>
    </source>
</reference>
<dbReference type="GO" id="GO:0005762">
    <property type="term" value="C:mitochondrial large ribosomal subunit"/>
    <property type="evidence" value="ECO:0007669"/>
    <property type="project" value="TreeGrafter"/>
</dbReference>
<comment type="subcellular location">
    <subcellularLocation>
        <location evidence="1">Mitochondrion</location>
    </subcellularLocation>
</comment>
<comment type="similarity">
    <text evidence="2">Belongs to the mitochondrion-specific ribosomal protein mL49 family.</text>
</comment>
<protein>
    <recommendedName>
        <fullName evidence="6">Large ribosomal subunit protein mL49</fullName>
    </recommendedName>
</protein>
<dbReference type="PANTHER" id="PTHR13477:SF0">
    <property type="entry name" value="LARGE RIBOSOMAL SUBUNIT PROTEIN ML49"/>
    <property type="match status" value="1"/>
</dbReference>
<proteinExistence type="inferred from homology"/>
<dbReference type="Proteomes" id="UP000054097">
    <property type="component" value="Unassembled WGS sequence"/>
</dbReference>
<gene>
    <name evidence="8" type="ORF">M408DRAFT_326853</name>
</gene>
<evidence type="ECO:0000313" key="9">
    <source>
        <dbReference type="Proteomes" id="UP000054097"/>
    </source>
</evidence>
<keyword evidence="4" id="KW-0496">Mitochondrion</keyword>
<dbReference type="EMBL" id="KN824280">
    <property type="protein sequence ID" value="KIM32217.1"/>
    <property type="molecule type" value="Genomic_DNA"/>
</dbReference>
<evidence type="ECO:0000256" key="3">
    <source>
        <dbReference type="ARBA" id="ARBA00022980"/>
    </source>
</evidence>
<dbReference type="Gene3D" id="3.30.780.10">
    <property type="entry name" value="SUI1-like domain"/>
    <property type="match status" value="1"/>
</dbReference>
<dbReference type="GO" id="GO:0003735">
    <property type="term" value="F:structural constituent of ribosome"/>
    <property type="evidence" value="ECO:0007669"/>
    <property type="project" value="InterPro"/>
</dbReference>
<sequence>MQRLTKEVSRCSLAFSRPLKYQIRAFSEATTQQTAEASFQSAQNPTSQSSSTSRASLKPKADSTKRPPVAWPQRPNQDPAEQTAHFQKTAIEYPYFVPRNSNGCVPVYSDFKSNRSREITLIRNVEGDVNALKDDLVATLFPDTPNNRFWNQRLKTNIRVHHNRHVVMQGGRWANHVHKWLLARGF</sequence>
<feature type="compositionally biased region" description="Polar residues" evidence="7">
    <location>
        <begin position="74"/>
        <end position="83"/>
    </location>
</feature>
<dbReference type="Pfam" id="PF05046">
    <property type="entry name" value="Img2"/>
    <property type="match status" value="1"/>
</dbReference>